<protein>
    <recommendedName>
        <fullName evidence="1">non-specific serine/threonine protein kinase</fullName>
        <ecNumber evidence="1">2.7.11.1</ecNumber>
    </recommendedName>
</protein>
<comment type="catalytic activity">
    <reaction evidence="8">
        <text>L-seryl-[protein] + ATP = O-phospho-L-seryl-[protein] + ADP + H(+)</text>
        <dbReference type="Rhea" id="RHEA:17989"/>
        <dbReference type="Rhea" id="RHEA-COMP:9863"/>
        <dbReference type="Rhea" id="RHEA-COMP:11604"/>
        <dbReference type="ChEBI" id="CHEBI:15378"/>
        <dbReference type="ChEBI" id="CHEBI:29999"/>
        <dbReference type="ChEBI" id="CHEBI:30616"/>
        <dbReference type="ChEBI" id="CHEBI:83421"/>
        <dbReference type="ChEBI" id="CHEBI:456216"/>
        <dbReference type="EC" id="2.7.11.1"/>
    </reaction>
</comment>
<keyword evidence="3" id="KW-0808">Transferase</keyword>
<dbReference type="GO" id="GO:0005524">
    <property type="term" value="F:ATP binding"/>
    <property type="evidence" value="ECO:0007669"/>
    <property type="project" value="UniProtKB-UniRule"/>
</dbReference>
<keyword evidence="2" id="KW-0723">Serine/threonine-protein kinase</keyword>
<dbReference type="InterPro" id="IPR000719">
    <property type="entry name" value="Prot_kinase_dom"/>
</dbReference>
<evidence type="ECO:0000259" key="11">
    <source>
        <dbReference type="PROSITE" id="PS50011"/>
    </source>
</evidence>
<reference evidence="12 13" key="1">
    <citation type="journal article" date="2023" name="Hortic Res">
        <title>Pangenome of water caltrop reveals structural variations and asymmetric subgenome divergence after allopolyploidization.</title>
        <authorList>
            <person name="Zhang X."/>
            <person name="Chen Y."/>
            <person name="Wang L."/>
            <person name="Yuan Y."/>
            <person name="Fang M."/>
            <person name="Shi L."/>
            <person name="Lu R."/>
            <person name="Comes H.P."/>
            <person name="Ma Y."/>
            <person name="Chen Y."/>
            <person name="Huang G."/>
            <person name="Zhou Y."/>
            <person name="Zheng Z."/>
            <person name="Qiu Y."/>
        </authorList>
    </citation>
    <scope>NUCLEOTIDE SEQUENCE [LARGE SCALE GENOMIC DNA]</scope>
    <source>
        <tissue evidence="12">Roots</tissue>
    </source>
</reference>
<feature type="region of interest" description="Disordered" evidence="10">
    <location>
        <begin position="312"/>
        <end position="337"/>
    </location>
</feature>
<dbReference type="FunFam" id="1.10.510.10:FF:001023">
    <property type="entry name" value="Os07g0541700 protein"/>
    <property type="match status" value="1"/>
</dbReference>
<evidence type="ECO:0000256" key="4">
    <source>
        <dbReference type="ARBA" id="ARBA00022741"/>
    </source>
</evidence>
<dbReference type="Gene3D" id="1.10.510.10">
    <property type="entry name" value="Transferase(Phosphotransferase) domain 1"/>
    <property type="match status" value="2"/>
</dbReference>
<feature type="domain" description="Protein kinase" evidence="11">
    <location>
        <begin position="71"/>
        <end position="678"/>
    </location>
</feature>
<evidence type="ECO:0000256" key="6">
    <source>
        <dbReference type="ARBA" id="ARBA00022840"/>
    </source>
</evidence>
<dbReference type="Gene3D" id="3.30.200.20">
    <property type="entry name" value="Phosphorylase Kinase, domain 1"/>
    <property type="match status" value="1"/>
</dbReference>
<organism evidence="12 13">
    <name type="scientific">Trapa incisa</name>
    <dbReference type="NCBI Taxonomy" id="236973"/>
    <lineage>
        <taxon>Eukaryota</taxon>
        <taxon>Viridiplantae</taxon>
        <taxon>Streptophyta</taxon>
        <taxon>Embryophyta</taxon>
        <taxon>Tracheophyta</taxon>
        <taxon>Spermatophyta</taxon>
        <taxon>Magnoliopsida</taxon>
        <taxon>eudicotyledons</taxon>
        <taxon>Gunneridae</taxon>
        <taxon>Pentapetalae</taxon>
        <taxon>rosids</taxon>
        <taxon>malvids</taxon>
        <taxon>Myrtales</taxon>
        <taxon>Lythraceae</taxon>
        <taxon>Trapa</taxon>
    </lineage>
</organism>
<evidence type="ECO:0000256" key="9">
    <source>
        <dbReference type="PROSITE-ProRule" id="PRU10141"/>
    </source>
</evidence>
<evidence type="ECO:0000256" key="5">
    <source>
        <dbReference type="ARBA" id="ARBA00022777"/>
    </source>
</evidence>
<evidence type="ECO:0000256" key="3">
    <source>
        <dbReference type="ARBA" id="ARBA00022679"/>
    </source>
</evidence>
<evidence type="ECO:0000256" key="2">
    <source>
        <dbReference type="ARBA" id="ARBA00022527"/>
    </source>
</evidence>
<dbReference type="PROSITE" id="PS00107">
    <property type="entry name" value="PROTEIN_KINASE_ATP"/>
    <property type="match status" value="1"/>
</dbReference>
<evidence type="ECO:0000256" key="7">
    <source>
        <dbReference type="ARBA" id="ARBA00047899"/>
    </source>
</evidence>
<keyword evidence="13" id="KW-1185">Reference proteome</keyword>
<keyword evidence="6 9" id="KW-0067">ATP-binding</keyword>
<dbReference type="GO" id="GO:0004674">
    <property type="term" value="F:protein serine/threonine kinase activity"/>
    <property type="evidence" value="ECO:0007669"/>
    <property type="project" value="UniProtKB-KW"/>
</dbReference>
<dbReference type="EMBL" id="JAXIOK010000002">
    <property type="protein sequence ID" value="KAK4777278.1"/>
    <property type="molecule type" value="Genomic_DNA"/>
</dbReference>
<evidence type="ECO:0000256" key="10">
    <source>
        <dbReference type="SAM" id="MobiDB-lite"/>
    </source>
</evidence>
<dbReference type="Pfam" id="PF07714">
    <property type="entry name" value="PK_Tyr_Ser-Thr"/>
    <property type="match status" value="1"/>
</dbReference>
<comment type="catalytic activity">
    <reaction evidence="7">
        <text>L-threonyl-[protein] + ATP = O-phospho-L-threonyl-[protein] + ADP + H(+)</text>
        <dbReference type="Rhea" id="RHEA:46608"/>
        <dbReference type="Rhea" id="RHEA-COMP:11060"/>
        <dbReference type="Rhea" id="RHEA-COMP:11605"/>
        <dbReference type="ChEBI" id="CHEBI:15378"/>
        <dbReference type="ChEBI" id="CHEBI:30013"/>
        <dbReference type="ChEBI" id="CHEBI:30616"/>
        <dbReference type="ChEBI" id="CHEBI:61977"/>
        <dbReference type="ChEBI" id="CHEBI:456216"/>
        <dbReference type="EC" id="2.7.11.1"/>
    </reaction>
</comment>
<feature type="region of interest" description="Disordered" evidence="10">
    <location>
        <begin position="394"/>
        <end position="422"/>
    </location>
</feature>
<dbReference type="InterPro" id="IPR011009">
    <property type="entry name" value="Kinase-like_dom_sf"/>
</dbReference>
<feature type="region of interest" description="Disordered" evidence="10">
    <location>
        <begin position="462"/>
        <end position="483"/>
    </location>
</feature>
<evidence type="ECO:0000256" key="1">
    <source>
        <dbReference type="ARBA" id="ARBA00012513"/>
    </source>
</evidence>
<dbReference type="PROSITE" id="PS50011">
    <property type="entry name" value="PROTEIN_KINASE_DOM"/>
    <property type="match status" value="1"/>
</dbReference>
<accession>A0AAN7L6J2</accession>
<dbReference type="InterPro" id="IPR001245">
    <property type="entry name" value="Ser-Thr/Tyr_kinase_cat_dom"/>
</dbReference>
<dbReference type="InterPro" id="IPR008271">
    <property type="entry name" value="Ser/Thr_kinase_AS"/>
</dbReference>
<sequence>MSSPLSAHRIHPPAVVTAPVNDSSTLAAFSCLLLLSLLFSRLIRRRNATTADSKPPHRYPYSLLRQATASFSASRRLGQGGFGSVFSGSLPNSNKPIAVKLMDSGSLQGEREFQNELFFAGILKSPHTVPALGFSFNKKRRRMLVVYDLMPNGNLQQVLLHRKCKELMEWKNRFSVVLDIARGIEYLHSLDPPVIHGDLKPSNILLDQYFSAKIGDFGLARVKTENQCEITVLDGDISKPEGSRGMEMMKENARPAEPLPNPEVATVDDDIGSVLEKTESVTIAGLEEYSINGLDQSPESYIKITISGTSPEDAVSVASPSRTAPPATATSPEMSCFDRESLDSGKKMNHYRGMTKTPSGKYWWLKQDNLTAETGSVKEFVMEWIGKSEIKNEVPKRDWSGPGSSSCELPARPQKNKRKGGKQLEWWASMDEVKKVMTRTNKEKRRPAREWWKEEYCEELSRKKKNKKKQQQQQEAGNYASDNNCSASDDWWNRDDEESYLERKKKKFKSRSRKSSSQSNLDQWLDGLSGDLGRVRWNSYDSGDIPFSGGISSTPSMRGTVCYAAPEYNSGGDLSEKCDVYSFGVLLLVVVAGRRPLDVTGSPVSEYRQANLIFWARHLARAGKLIDLVDKSIQRLDKGQALLTITVALLCLQKLPVRRPSMKEVVAMLTGASDPPPLPPEFSPSTQYRVPLKSRRKSQQVTVSSGGNMV</sequence>
<dbReference type="SMART" id="SM00220">
    <property type="entry name" value="S_TKc"/>
    <property type="match status" value="1"/>
</dbReference>
<evidence type="ECO:0000313" key="12">
    <source>
        <dbReference type="EMBL" id="KAK4777278.1"/>
    </source>
</evidence>
<dbReference type="Proteomes" id="UP001345219">
    <property type="component" value="Chromosome 14"/>
</dbReference>
<feature type="binding site" evidence="9">
    <location>
        <position position="100"/>
    </location>
    <ligand>
        <name>ATP</name>
        <dbReference type="ChEBI" id="CHEBI:30616"/>
    </ligand>
</feature>
<dbReference type="PROSITE" id="PS00108">
    <property type="entry name" value="PROTEIN_KINASE_ST"/>
    <property type="match status" value="1"/>
</dbReference>
<dbReference type="InterPro" id="IPR017441">
    <property type="entry name" value="Protein_kinase_ATP_BS"/>
</dbReference>
<feature type="compositionally biased region" description="Polar residues" evidence="10">
    <location>
        <begin position="699"/>
        <end position="710"/>
    </location>
</feature>
<dbReference type="AlphaFoldDB" id="A0AAN7L6J2"/>
<dbReference type="PANTHER" id="PTHR46821:SF7">
    <property type="entry name" value="PROTEIN KINASE SUPERFAMILY PROTEIN"/>
    <property type="match status" value="1"/>
</dbReference>
<keyword evidence="5" id="KW-0418">Kinase</keyword>
<feature type="region of interest" description="Disordered" evidence="10">
    <location>
        <begin position="673"/>
        <end position="710"/>
    </location>
</feature>
<dbReference type="InterPro" id="IPR044576">
    <property type="entry name" value="At4g25390-like"/>
</dbReference>
<evidence type="ECO:0000256" key="8">
    <source>
        <dbReference type="ARBA" id="ARBA00048679"/>
    </source>
</evidence>
<evidence type="ECO:0000313" key="13">
    <source>
        <dbReference type="Proteomes" id="UP001345219"/>
    </source>
</evidence>
<keyword evidence="4 9" id="KW-0547">Nucleotide-binding</keyword>
<gene>
    <name evidence="12" type="ORF">SAY87_017465</name>
</gene>
<dbReference type="SUPFAM" id="SSF56112">
    <property type="entry name" value="Protein kinase-like (PK-like)"/>
    <property type="match status" value="1"/>
</dbReference>
<feature type="compositionally biased region" description="Low complexity" evidence="10">
    <location>
        <begin position="314"/>
        <end position="332"/>
    </location>
</feature>
<dbReference type="PANTHER" id="PTHR46821">
    <property type="entry name" value="OS07G0586332 PROTEIN"/>
    <property type="match status" value="1"/>
</dbReference>
<proteinExistence type="predicted"/>
<dbReference type="EC" id="2.7.11.1" evidence="1"/>
<comment type="caution">
    <text evidence="12">The sequence shown here is derived from an EMBL/GenBank/DDBJ whole genome shotgun (WGS) entry which is preliminary data.</text>
</comment>
<name>A0AAN7L6J2_9MYRT</name>